<gene>
    <name evidence="1" type="ORF">EMK97_14625</name>
</gene>
<dbReference type="KEGG" id="lsd:EMK97_14625"/>
<proteinExistence type="predicted"/>
<protein>
    <recommendedName>
        <fullName evidence="3">DUF1266 domain-containing protein</fullName>
    </recommendedName>
</protein>
<keyword evidence="2" id="KW-1185">Reference proteome</keyword>
<sequence>MPTEHQNLIVHVKKKAKQLQKSSPEKKHCQCLDEIAQEKGFRDYFDLKQKNKEQKQEIPLNPYFIDAHADIIKTVIANCAVEDELVPELWDLLFANISSDSDIQHIEQLTRCKIDKEAIKNYGYAALKSDSEQDKILGNILVSIGHYYRSLMDNSAHKIGEHINFKTYFGYWLLRFGQDKEVLEKLKRSYPYDGESGGTSWAPEWWLIDKGYVSKASA</sequence>
<evidence type="ECO:0000313" key="2">
    <source>
        <dbReference type="Proteomes" id="UP000290244"/>
    </source>
</evidence>
<reference evidence="1 2" key="1">
    <citation type="submission" date="2018-12" db="EMBL/GenBank/DDBJ databases">
        <title>Complete genome of Litorilituus sediminis.</title>
        <authorList>
            <person name="Liu A."/>
            <person name="Rong J."/>
        </authorList>
    </citation>
    <scope>NUCLEOTIDE SEQUENCE [LARGE SCALE GENOMIC DNA]</scope>
    <source>
        <strain evidence="1 2">JCM 17549</strain>
    </source>
</reference>
<organism evidence="1 2">
    <name type="scientific">Litorilituus sediminis</name>
    <dbReference type="NCBI Taxonomy" id="718192"/>
    <lineage>
        <taxon>Bacteria</taxon>
        <taxon>Pseudomonadati</taxon>
        <taxon>Pseudomonadota</taxon>
        <taxon>Gammaproteobacteria</taxon>
        <taxon>Alteromonadales</taxon>
        <taxon>Colwelliaceae</taxon>
        <taxon>Litorilituus</taxon>
    </lineage>
</organism>
<evidence type="ECO:0000313" key="1">
    <source>
        <dbReference type="EMBL" id="QBG36868.1"/>
    </source>
</evidence>
<dbReference type="RefSeq" id="WP_130603430.1">
    <property type="nucleotide sequence ID" value="NZ_CP034759.1"/>
</dbReference>
<name>A0A4P6P745_9GAMM</name>
<dbReference type="AlphaFoldDB" id="A0A4P6P745"/>
<dbReference type="OrthoDB" id="7061062at2"/>
<dbReference type="Proteomes" id="UP000290244">
    <property type="component" value="Chromosome"/>
</dbReference>
<dbReference type="EMBL" id="CP034759">
    <property type="protein sequence ID" value="QBG36868.1"/>
    <property type="molecule type" value="Genomic_DNA"/>
</dbReference>
<accession>A0A4P6P745</accession>
<evidence type="ECO:0008006" key="3">
    <source>
        <dbReference type="Google" id="ProtNLM"/>
    </source>
</evidence>